<dbReference type="PIRSF" id="PIRSF016702">
    <property type="entry name" value="DNA_bp_PD1"/>
    <property type="match status" value="1"/>
</dbReference>
<dbReference type="PANTHER" id="PTHR34988">
    <property type="entry name" value="PROTEIN, PUTATIVE-RELATED"/>
    <property type="match status" value="1"/>
</dbReference>
<dbReference type="RefSeq" id="WP_212494483.1">
    <property type="nucleotide sequence ID" value="NZ_JAFCJH010000044.1"/>
</dbReference>
<sequence length="144" mass="15414">MKSKSIDDGVERAFVLILDQGEEAIKSITDFADREQITGASVAAIGAFSKAKVGWFDIAAKTYKPIEVNEQCEVLSLIGEVAQGDDGKASLHLHAVLGLQDGSRRGGHLLSGSVQPTLEVTITETVVNLRRKKRADLGIALIDI</sequence>
<organism evidence="2 3">
    <name type="scientific">Bradyrhizobium jicamae</name>
    <dbReference type="NCBI Taxonomy" id="280332"/>
    <lineage>
        <taxon>Bacteria</taxon>
        <taxon>Pseudomonadati</taxon>
        <taxon>Pseudomonadota</taxon>
        <taxon>Alphaproteobacteria</taxon>
        <taxon>Hyphomicrobiales</taxon>
        <taxon>Nitrobacteraceae</taxon>
        <taxon>Bradyrhizobium</taxon>
    </lineage>
</organism>
<comment type="caution">
    <text evidence="2">The sequence shown here is derived from an EMBL/GenBank/DDBJ whole genome shotgun (WGS) entry which is preliminary data.</text>
</comment>
<reference evidence="3" key="1">
    <citation type="journal article" date="2021" name="ISME J.">
        <title>Evolutionary origin and ecological implication of a unique nif island in free-living Bradyrhizobium lineages.</title>
        <authorList>
            <person name="Tao J."/>
        </authorList>
    </citation>
    <scope>NUCLEOTIDE SEQUENCE [LARGE SCALE GENOMIC DNA]</scope>
    <source>
        <strain evidence="3">SZCCT0434</strain>
    </source>
</reference>
<dbReference type="PANTHER" id="PTHR34988:SF1">
    <property type="entry name" value="DNA-BINDING PROTEIN"/>
    <property type="match status" value="1"/>
</dbReference>
<dbReference type="InterPro" id="IPR005175">
    <property type="entry name" value="PPC_dom"/>
</dbReference>
<evidence type="ECO:0000259" key="1">
    <source>
        <dbReference type="PROSITE" id="PS51742"/>
    </source>
</evidence>
<dbReference type="Gene3D" id="3.30.1330.80">
    <property type="entry name" value="Hypothetical protein, similar to alpha- acetolactate decarboxylase, domain 2"/>
    <property type="match status" value="1"/>
</dbReference>
<feature type="domain" description="PPC" evidence="1">
    <location>
        <begin position="8"/>
        <end position="144"/>
    </location>
</feature>
<protein>
    <submittedName>
        <fullName evidence="2">DNA-binding protein</fullName>
    </submittedName>
</protein>
<dbReference type="SUPFAM" id="SSF117856">
    <property type="entry name" value="AF0104/ALDC/Ptd012-like"/>
    <property type="match status" value="1"/>
</dbReference>
<gene>
    <name evidence="2" type="ORF">JQ615_31130</name>
</gene>
<dbReference type="Proteomes" id="UP001315278">
    <property type="component" value="Unassembled WGS sequence"/>
</dbReference>
<keyword evidence="3" id="KW-1185">Reference proteome</keyword>
<dbReference type="PROSITE" id="PS51742">
    <property type="entry name" value="PPC"/>
    <property type="match status" value="1"/>
</dbReference>
<keyword evidence="2" id="KW-0238">DNA-binding</keyword>
<evidence type="ECO:0000313" key="3">
    <source>
        <dbReference type="Proteomes" id="UP001315278"/>
    </source>
</evidence>
<proteinExistence type="predicted"/>
<dbReference type="GO" id="GO:0003677">
    <property type="term" value="F:DNA binding"/>
    <property type="evidence" value="ECO:0007669"/>
    <property type="project" value="UniProtKB-KW"/>
</dbReference>
<accession>A0ABS5FU70</accession>
<evidence type="ECO:0000313" key="2">
    <source>
        <dbReference type="EMBL" id="MBR0799831.1"/>
    </source>
</evidence>
<dbReference type="InterPro" id="IPR025707">
    <property type="entry name" value="DNA_bp_PD1"/>
</dbReference>
<dbReference type="EMBL" id="JAFCJH010000044">
    <property type="protein sequence ID" value="MBR0799831.1"/>
    <property type="molecule type" value="Genomic_DNA"/>
</dbReference>
<dbReference type="Pfam" id="PF03479">
    <property type="entry name" value="PCC"/>
    <property type="match status" value="1"/>
</dbReference>
<dbReference type="CDD" id="cd11378">
    <property type="entry name" value="DUF296"/>
    <property type="match status" value="1"/>
</dbReference>
<name>A0ABS5FU70_9BRAD</name>